<dbReference type="Pfam" id="PF06271">
    <property type="entry name" value="RDD"/>
    <property type="match status" value="1"/>
</dbReference>
<comment type="subcellular location">
    <subcellularLocation>
        <location evidence="1">Cell membrane</location>
        <topology evidence="1">Multi-pass membrane protein</topology>
    </subcellularLocation>
</comment>
<protein>
    <submittedName>
        <fullName evidence="7">RDD family protein</fullName>
    </submittedName>
</protein>
<dbReference type="KEGG" id="soa:G3M56_001945"/>
<evidence type="ECO:0000256" key="4">
    <source>
        <dbReference type="ARBA" id="ARBA00022989"/>
    </source>
</evidence>
<dbReference type="EMBL" id="CP066776">
    <property type="protein sequence ID" value="QQL45377.1"/>
    <property type="molecule type" value="Genomic_DNA"/>
</dbReference>
<keyword evidence="3" id="KW-0812">Transmembrane</keyword>
<accession>A0A6B3LFW0</accession>
<dbReference type="RefSeq" id="WP_164365220.1">
    <property type="nucleotide sequence ID" value="NZ_CP066776.1"/>
</dbReference>
<dbReference type="GO" id="GO:0005886">
    <property type="term" value="C:plasma membrane"/>
    <property type="evidence" value="ECO:0007669"/>
    <property type="project" value="UniProtKB-SubCell"/>
</dbReference>
<name>A0A6B3LFW0_9BACT</name>
<dbReference type="PANTHER" id="PTHR36115">
    <property type="entry name" value="PROLINE-RICH ANTIGEN HOMOLOG-RELATED"/>
    <property type="match status" value="1"/>
</dbReference>
<dbReference type="AlphaFoldDB" id="A0A6B3LFW0"/>
<evidence type="ECO:0000313" key="7">
    <source>
        <dbReference type="EMBL" id="QQL45377.1"/>
    </source>
</evidence>
<evidence type="ECO:0000256" key="2">
    <source>
        <dbReference type="ARBA" id="ARBA00022475"/>
    </source>
</evidence>
<evidence type="ECO:0000256" key="1">
    <source>
        <dbReference type="ARBA" id="ARBA00004651"/>
    </source>
</evidence>
<feature type="domain" description="RDD" evidence="6">
    <location>
        <begin position="38"/>
        <end position="138"/>
    </location>
</feature>
<keyword evidence="8" id="KW-1185">Reference proteome</keyword>
<reference evidence="7 8" key="1">
    <citation type="submission" date="2020-12" db="EMBL/GenBank/DDBJ databases">
        <title>Sulforoseuscoccus oceanibium gen. nov., sp. nov., a representative of the phylum Verrucomicrobia with special cytoplasmic membrane, and proposal of Sulforoseuscoccusaceae fam. nov.</title>
        <authorList>
            <person name="Xi F."/>
        </authorList>
    </citation>
    <scope>NUCLEOTIDE SEQUENCE [LARGE SCALE GENOMIC DNA]</scope>
    <source>
        <strain evidence="7 8">T37</strain>
    </source>
</reference>
<keyword evidence="5" id="KW-0472">Membrane</keyword>
<evidence type="ECO:0000256" key="3">
    <source>
        <dbReference type="ARBA" id="ARBA00022692"/>
    </source>
</evidence>
<organism evidence="7 8">
    <name type="scientific">Sulfuriroseicoccus oceanibius</name>
    <dbReference type="NCBI Taxonomy" id="2707525"/>
    <lineage>
        <taxon>Bacteria</taxon>
        <taxon>Pseudomonadati</taxon>
        <taxon>Verrucomicrobiota</taxon>
        <taxon>Verrucomicrobiia</taxon>
        <taxon>Verrucomicrobiales</taxon>
        <taxon>Verrucomicrobiaceae</taxon>
        <taxon>Sulfuriroseicoccus</taxon>
    </lineage>
</organism>
<keyword evidence="2" id="KW-1003">Cell membrane</keyword>
<evidence type="ECO:0000259" key="6">
    <source>
        <dbReference type="Pfam" id="PF06271"/>
    </source>
</evidence>
<dbReference type="InterPro" id="IPR051791">
    <property type="entry name" value="Pra-immunoreactive"/>
</dbReference>
<dbReference type="InterPro" id="IPR010432">
    <property type="entry name" value="RDD"/>
</dbReference>
<dbReference type="PANTHER" id="PTHR36115:SF4">
    <property type="entry name" value="MEMBRANE PROTEIN"/>
    <property type="match status" value="1"/>
</dbReference>
<sequence length="162" mass="18157">MPDAEKPKCSTWNPYHAPAASPNEEVVDAFHQASFNQAGMTGRFAHFLLDGMLWLILNAVVHANAESLGIDLFKSGPMGFLLTLIVFFLYFAGLEFCVGRTIGQAYTRSRVVNHEGKRITLRQALLRTSIRLIPLDQLSIFADQKSTWHDLASKTKVVTKRH</sequence>
<evidence type="ECO:0000313" key="8">
    <source>
        <dbReference type="Proteomes" id="UP000475117"/>
    </source>
</evidence>
<dbReference type="Proteomes" id="UP000475117">
    <property type="component" value="Chromosome"/>
</dbReference>
<gene>
    <name evidence="7" type="ORF">G3M56_001945</name>
</gene>
<keyword evidence="4" id="KW-1133">Transmembrane helix</keyword>
<evidence type="ECO:0000256" key="5">
    <source>
        <dbReference type="ARBA" id="ARBA00023136"/>
    </source>
</evidence>
<proteinExistence type="predicted"/>